<dbReference type="AlphaFoldDB" id="A0A2P2I1N1"/>
<name>A0A2P2I1N1_9CRUS</name>
<dbReference type="InterPro" id="IPR026183">
    <property type="entry name" value="Taxilin_fam"/>
</dbReference>
<reference evidence="4" key="1">
    <citation type="journal article" date="2018" name="Biosci. Biotechnol. Biochem.">
        <title>Polysaccharide hydrolase of the hadal zone amphipods Hirondellea gigas.</title>
        <authorList>
            <person name="Kobayashi H."/>
            <person name="Nagahama T."/>
            <person name="Arai W."/>
            <person name="Sasagawa Y."/>
            <person name="Umeda M."/>
            <person name="Hayashi T."/>
            <person name="Nikaido I."/>
            <person name="Watanabe H."/>
            <person name="Oguri K."/>
            <person name="Kitazato H."/>
            <person name="Fujioka K."/>
            <person name="Kido Y."/>
            <person name="Takami H."/>
        </authorList>
    </citation>
    <scope>NUCLEOTIDE SEQUENCE</scope>
    <source>
        <tissue evidence="4">Whole body</tissue>
    </source>
</reference>
<dbReference type="GO" id="GO:0019905">
    <property type="term" value="F:syntaxin binding"/>
    <property type="evidence" value="ECO:0007669"/>
    <property type="project" value="InterPro"/>
</dbReference>
<accession>A0A2P2I1N1</accession>
<evidence type="ECO:0000256" key="2">
    <source>
        <dbReference type="SAM" id="Coils"/>
    </source>
</evidence>
<sequence length="513" mass="57110">MAGNRKSSKTSKSKNSKSGSDSNAGAVLATVKALPSEDQLAALTTRFTELSSQNGQLQSHLASAAARYEASEKSKIQLNTDYTKAMLSKAQLESLCRELQKQNKLTKEENLARIREEEEKRRDVSTRLNNTLSDITGLMQQNTEKNSELRKENQNMASRLNDLVTQYESRQQSIDKILKQRDLQLQLAEAKLAKALIEGAEEREGYLKDKKKMLEELQAYQDRVTRMTATEIALREQLTKYANQYDEFQKTVESSNTIMNKFKKEMDLMAKKIKKLEKETLQWQVKWQKSNTTLIDMVEERGTLMQRNEKLTKQNNKLQQLGRTLQAQLVEERNSNKGIVRLAAEKTVNDACPNAECPAQEKEDKCPDPNPSKANITESGATACVKTDSTSLRASPENNVAANVEPLEGCCSKLADVCLKSVECSQVVETCCKSAEQCCKSAEQCCKSSGSCSKATKGCQNITEGCSRSSSDVAAESQLSEVQAKLTELQFNVADASLTDVITKESTIEITEL</sequence>
<evidence type="ECO:0000256" key="1">
    <source>
        <dbReference type="ARBA" id="ARBA00009550"/>
    </source>
</evidence>
<evidence type="ECO:0000256" key="3">
    <source>
        <dbReference type="SAM" id="MobiDB-lite"/>
    </source>
</evidence>
<evidence type="ECO:0000313" key="4">
    <source>
        <dbReference type="EMBL" id="LAB67933.1"/>
    </source>
</evidence>
<dbReference type="EMBL" id="IACF01002272">
    <property type="protein sequence ID" value="LAB67933.1"/>
    <property type="molecule type" value="mRNA"/>
</dbReference>
<feature type="compositionally biased region" description="Basic residues" evidence="3">
    <location>
        <begin position="1"/>
        <end position="15"/>
    </location>
</feature>
<comment type="similarity">
    <text evidence="1">Belongs to the taxilin family.</text>
</comment>
<feature type="coiled-coil region" evidence="2">
    <location>
        <begin position="89"/>
        <end position="230"/>
    </location>
</feature>
<dbReference type="PANTHER" id="PTHR16127">
    <property type="entry name" value="TAXILIN"/>
    <property type="match status" value="1"/>
</dbReference>
<proteinExistence type="evidence at transcript level"/>
<keyword evidence="2" id="KW-0175">Coiled coil</keyword>
<protein>
    <submittedName>
        <fullName evidence="4">Beta-taxilin-like</fullName>
    </submittedName>
</protein>
<feature type="region of interest" description="Disordered" evidence="3">
    <location>
        <begin position="1"/>
        <end position="24"/>
    </location>
</feature>
<organism evidence="4">
    <name type="scientific">Hirondellea gigas</name>
    <dbReference type="NCBI Taxonomy" id="1518452"/>
    <lineage>
        <taxon>Eukaryota</taxon>
        <taxon>Metazoa</taxon>
        <taxon>Ecdysozoa</taxon>
        <taxon>Arthropoda</taxon>
        <taxon>Crustacea</taxon>
        <taxon>Multicrustacea</taxon>
        <taxon>Malacostraca</taxon>
        <taxon>Eumalacostraca</taxon>
        <taxon>Peracarida</taxon>
        <taxon>Amphipoda</taxon>
        <taxon>Amphilochidea</taxon>
        <taxon>Lysianassida</taxon>
        <taxon>Lysianassidira</taxon>
        <taxon>Lysianassoidea</taxon>
        <taxon>Lysianassidae</taxon>
        <taxon>Hirondellea</taxon>
    </lineage>
</organism>
<feature type="coiled-coil region" evidence="2">
    <location>
        <begin position="259"/>
        <end position="328"/>
    </location>
</feature>
<dbReference type="PANTHER" id="PTHR16127:SF13">
    <property type="entry name" value="GH01188P"/>
    <property type="match status" value="1"/>
</dbReference>
<dbReference type="Pfam" id="PF09728">
    <property type="entry name" value="Taxilin"/>
    <property type="match status" value="1"/>
</dbReference>
<feature type="region of interest" description="Disordered" evidence="3">
    <location>
        <begin position="360"/>
        <end position="379"/>
    </location>
</feature>